<accession>A0ABT1Q7A7</accession>
<dbReference type="RefSeq" id="WP_255965483.1">
    <property type="nucleotide sequence ID" value="NZ_JANFQF010000002.1"/>
</dbReference>
<name>A0ABT1Q7A7_9NOCA</name>
<keyword evidence="2" id="KW-1185">Reference proteome</keyword>
<gene>
    <name evidence="1" type="ORF">NOF53_02935</name>
</gene>
<dbReference type="Proteomes" id="UP001524501">
    <property type="component" value="Unassembled WGS sequence"/>
</dbReference>
<evidence type="ECO:0000313" key="2">
    <source>
        <dbReference type="Proteomes" id="UP001524501"/>
    </source>
</evidence>
<proteinExistence type="predicted"/>
<organism evidence="1 2">
    <name type="scientific">Rhodococcus tibetensis</name>
    <dbReference type="NCBI Taxonomy" id="2965064"/>
    <lineage>
        <taxon>Bacteria</taxon>
        <taxon>Bacillati</taxon>
        <taxon>Actinomycetota</taxon>
        <taxon>Actinomycetes</taxon>
        <taxon>Mycobacteriales</taxon>
        <taxon>Nocardiaceae</taxon>
        <taxon>Rhodococcus</taxon>
    </lineage>
</organism>
<sequence>MNVATVRSGFTRDEIQRHKKYVTEQVTRLDRTEVRAGAGPLPFETTEYLSQLKAHKSGAESVMQVLVDADVRGVPNMEQIIDASAEWIDANNW</sequence>
<reference evidence="1 2" key="1">
    <citation type="submission" date="2022-07" db="EMBL/GenBank/DDBJ databases">
        <title>Degradation activity of malathion, p-nitrophenol and potential low-temperature adaptation strategy of Rhodococcus sp. FXJ9.536.</title>
        <authorList>
            <person name="Huang J."/>
            <person name="Huang Y."/>
        </authorList>
    </citation>
    <scope>NUCLEOTIDE SEQUENCE [LARGE SCALE GENOMIC DNA]</scope>
    <source>
        <strain evidence="1 2">FXJ9.536</strain>
    </source>
</reference>
<dbReference type="EMBL" id="JANFQF010000002">
    <property type="protein sequence ID" value="MCQ4118142.1"/>
    <property type="molecule type" value="Genomic_DNA"/>
</dbReference>
<evidence type="ECO:0000313" key="1">
    <source>
        <dbReference type="EMBL" id="MCQ4118142.1"/>
    </source>
</evidence>
<protein>
    <submittedName>
        <fullName evidence="1">Uncharacterized protein</fullName>
    </submittedName>
</protein>
<comment type="caution">
    <text evidence="1">The sequence shown here is derived from an EMBL/GenBank/DDBJ whole genome shotgun (WGS) entry which is preliminary data.</text>
</comment>